<dbReference type="Pfam" id="PF03922">
    <property type="entry name" value="OmpW"/>
    <property type="match status" value="1"/>
</dbReference>
<accession>A0A0A8K336</accession>
<dbReference type="PANTHER" id="PTHR36920">
    <property type="match status" value="1"/>
</dbReference>
<feature type="chain" id="PRO_5002038882" evidence="2">
    <location>
        <begin position="28"/>
        <end position="238"/>
    </location>
</feature>
<dbReference type="Proteomes" id="UP000031643">
    <property type="component" value="Chromosome"/>
</dbReference>
<comment type="similarity">
    <text evidence="1">Belongs to the OmpW/AlkL family.</text>
</comment>
<dbReference type="GO" id="GO:0019867">
    <property type="term" value="C:outer membrane"/>
    <property type="evidence" value="ECO:0007669"/>
    <property type="project" value="InterPro"/>
</dbReference>
<dbReference type="OrthoDB" id="9807574at2"/>
<dbReference type="STRING" id="1384459.GL4_1878"/>
<feature type="signal peptide" evidence="2">
    <location>
        <begin position="1"/>
        <end position="27"/>
    </location>
</feature>
<sequence>MKKILSTLAAGLALAVSFSAAPHQAMAGDNHGDIMIRGVVTGVLPDTDATVKLNGSRIPGAGADVSDEVIPAMTISYFFTDNIAVELFCCFAKHSIDATGSIAALGEIGDTWIFPPALTAQYHFNPDGTFKPYVGVGMQYIAFFDEDSKLGPGTSLGIDDGLGFTLQAGLDVAVGNGWYLNADVKKTWLNTNARWGGTGVTADVDLDPLIVSAGFGYRFNLSDILGGHGSTTAYQDLK</sequence>
<dbReference type="InterPro" id="IPR005618">
    <property type="entry name" value="OMPW"/>
</dbReference>
<dbReference type="SUPFAM" id="SSF56925">
    <property type="entry name" value="OMPA-like"/>
    <property type="match status" value="1"/>
</dbReference>
<evidence type="ECO:0000313" key="4">
    <source>
        <dbReference type="Proteomes" id="UP000031643"/>
    </source>
</evidence>
<evidence type="ECO:0000313" key="3">
    <source>
        <dbReference type="EMBL" id="BAQ17330.1"/>
    </source>
</evidence>
<organism evidence="3 4">
    <name type="scientific">Methyloceanibacter caenitepidi</name>
    <dbReference type="NCBI Taxonomy" id="1384459"/>
    <lineage>
        <taxon>Bacteria</taxon>
        <taxon>Pseudomonadati</taxon>
        <taxon>Pseudomonadota</taxon>
        <taxon>Alphaproteobacteria</taxon>
        <taxon>Hyphomicrobiales</taxon>
        <taxon>Hyphomicrobiaceae</taxon>
        <taxon>Methyloceanibacter</taxon>
    </lineage>
</organism>
<dbReference type="AlphaFoldDB" id="A0A0A8K336"/>
<dbReference type="GO" id="GO:0055085">
    <property type="term" value="P:transmembrane transport"/>
    <property type="evidence" value="ECO:0007669"/>
    <property type="project" value="TreeGrafter"/>
</dbReference>
<dbReference type="PANTHER" id="PTHR36920:SF1">
    <property type="entry name" value="OUTER MEMBRANE PROTEIN W"/>
    <property type="match status" value="1"/>
</dbReference>
<name>A0A0A8K336_9HYPH</name>
<protein>
    <submittedName>
        <fullName evidence="3">Outer membrane protein W</fullName>
    </submittedName>
</protein>
<keyword evidence="4" id="KW-1185">Reference proteome</keyword>
<dbReference type="Gene3D" id="2.40.160.20">
    <property type="match status" value="1"/>
</dbReference>
<evidence type="ECO:0000256" key="1">
    <source>
        <dbReference type="ARBA" id="ARBA00009330"/>
    </source>
</evidence>
<dbReference type="HOGENOM" id="CLU_042505_0_1_5"/>
<dbReference type="InterPro" id="IPR011250">
    <property type="entry name" value="OMP/PagP_B-barrel"/>
</dbReference>
<keyword evidence="2" id="KW-0732">Signal</keyword>
<dbReference type="EMBL" id="AP014648">
    <property type="protein sequence ID" value="BAQ17330.1"/>
    <property type="molecule type" value="Genomic_DNA"/>
</dbReference>
<dbReference type="RefSeq" id="WP_045366817.1">
    <property type="nucleotide sequence ID" value="NZ_AP014648.1"/>
</dbReference>
<evidence type="ECO:0000256" key="2">
    <source>
        <dbReference type="SAM" id="SignalP"/>
    </source>
</evidence>
<proteinExistence type="inferred from homology"/>
<dbReference type="KEGG" id="mcg:GL4_1878"/>
<reference evidence="3 4" key="1">
    <citation type="submission" date="2014-09" db="EMBL/GenBank/DDBJ databases">
        <title>Genome sequencing of Methyloceanibacter caenitepidi Gela4.</title>
        <authorList>
            <person name="Takeuchi M."/>
            <person name="Susumu S."/>
            <person name="Kamagata Y."/>
            <person name="Oshima K."/>
            <person name="Hattori M."/>
            <person name="Iwasaki W."/>
        </authorList>
    </citation>
    <scope>NUCLEOTIDE SEQUENCE [LARGE SCALE GENOMIC DNA]</scope>
    <source>
        <strain evidence="3 4">Gela4</strain>
    </source>
</reference>
<gene>
    <name evidence="3" type="ORF">GL4_1878</name>
</gene>